<evidence type="ECO:0000259" key="2">
    <source>
        <dbReference type="Pfam" id="PF20516"/>
    </source>
</evidence>
<dbReference type="AlphaFoldDB" id="A0A9P9DEY3"/>
<sequence>MPPKRPRNQNNGNDDALQTDLTPRPPRRSATTAALDDSDAFSLVPSTPSLASSKASKLSRNSSPTKQLRNAELEETGFLRASLRDDQKPRLLHTLTEDLRKIGGGFGILPKDLQSDLADDDSIDFWNFGDAPEFGVIRLPDSNTIHRIYRLAKRCFTNNHPESSWNNDVHSRVLDWVLRDGPCKDDILDYRCCLSAQIAPDYQPINAPSKMVDYCMCIEPETSSPQYRAIESLCKRRPGKSINHTEWADLTKYPIAVSIETKGPSIGYEAALLQVATWHSAQWRSLHWAKQEQTSSLKLEFLPGIIVMQHHWWFVATALNEDGKAQTFERLLLGETESILGIYKLSMALQKLVEWARDQHWPAFQTDVLGL</sequence>
<proteinExistence type="predicted"/>
<keyword evidence="4" id="KW-1185">Reference proteome</keyword>
<gene>
    <name evidence="3" type="ORF">B0J13DRAFT_458756</name>
</gene>
<feature type="compositionally biased region" description="Low complexity" evidence="1">
    <location>
        <begin position="29"/>
        <end position="63"/>
    </location>
</feature>
<dbReference type="InterPro" id="IPR046797">
    <property type="entry name" value="PDDEXK_12"/>
</dbReference>
<comment type="caution">
    <text evidence="3">The sequence shown here is derived from an EMBL/GenBank/DDBJ whole genome shotgun (WGS) entry which is preliminary data.</text>
</comment>
<evidence type="ECO:0000256" key="1">
    <source>
        <dbReference type="SAM" id="MobiDB-lite"/>
    </source>
</evidence>
<reference evidence="3" key="1">
    <citation type="journal article" date="2021" name="Nat. Commun.">
        <title>Genetic determinants of endophytism in the Arabidopsis root mycobiome.</title>
        <authorList>
            <person name="Mesny F."/>
            <person name="Miyauchi S."/>
            <person name="Thiergart T."/>
            <person name="Pickel B."/>
            <person name="Atanasova L."/>
            <person name="Karlsson M."/>
            <person name="Huettel B."/>
            <person name="Barry K.W."/>
            <person name="Haridas S."/>
            <person name="Chen C."/>
            <person name="Bauer D."/>
            <person name="Andreopoulos W."/>
            <person name="Pangilinan J."/>
            <person name="LaButti K."/>
            <person name="Riley R."/>
            <person name="Lipzen A."/>
            <person name="Clum A."/>
            <person name="Drula E."/>
            <person name="Henrissat B."/>
            <person name="Kohler A."/>
            <person name="Grigoriev I.V."/>
            <person name="Martin F.M."/>
            <person name="Hacquard S."/>
        </authorList>
    </citation>
    <scope>NUCLEOTIDE SEQUENCE</scope>
    <source>
        <strain evidence="3">MPI-CAGE-AT-0021</strain>
    </source>
</reference>
<dbReference type="EMBL" id="JAGMUU010000033">
    <property type="protein sequence ID" value="KAH7118150.1"/>
    <property type="molecule type" value="Genomic_DNA"/>
</dbReference>
<feature type="region of interest" description="Disordered" evidence="1">
    <location>
        <begin position="1"/>
        <end position="73"/>
    </location>
</feature>
<protein>
    <recommendedName>
        <fullName evidence="2">PD-(D/E)XK nuclease-like domain-containing protein</fullName>
    </recommendedName>
</protein>
<evidence type="ECO:0000313" key="4">
    <source>
        <dbReference type="Proteomes" id="UP000717696"/>
    </source>
</evidence>
<dbReference type="Proteomes" id="UP000717696">
    <property type="component" value="Unassembled WGS sequence"/>
</dbReference>
<feature type="domain" description="PD-(D/E)XK nuclease-like" evidence="2">
    <location>
        <begin position="117"/>
        <end position="361"/>
    </location>
</feature>
<name>A0A9P9DEY3_9HYPO</name>
<evidence type="ECO:0000313" key="3">
    <source>
        <dbReference type="EMBL" id="KAH7118150.1"/>
    </source>
</evidence>
<dbReference type="Pfam" id="PF20516">
    <property type="entry name" value="PDDEXK_12"/>
    <property type="match status" value="1"/>
</dbReference>
<dbReference type="OrthoDB" id="4161186at2759"/>
<organism evidence="3 4">
    <name type="scientific">Dactylonectria estremocensis</name>
    <dbReference type="NCBI Taxonomy" id="1079267"/>
    <lineage>
        <taxon>Eukaryota</taxon>
        <taxon>Fungi</taxon>
        <taxon>Dikarya</taxon>
        <taxon>Ascomycota</taxon>
        <taxon>Pezizomycotina</taxon>
        <taxon>Sordariomycetes</taxon>
        <taxon>Hypocreomycetidae</taxon>
        <taxon>Hypocreales</taxon>
        <taxon>Nectriaceae</taxon>
        <taxon>Dactylonectria</taxon>
    </lineage>
</organism>
<accession>A0A9P9DEY3</accession>